<protein>
    <submittedName>
        <fullName evidence="2">Putative secreted protein</fullName>
    </submittedName>
</protein>
<dbReference type="AlphaFoldDB" id="A0A0U5GPP2"/>
<feature type="chain" id="PRO_5006858081" evidence="1">
    <location>
        <begin position="20"/>
        <end position="107"/>
    </location>
</feature>
<evidence type="ECO:0000313" key="3">
    <source>
        <dbReference type="Proteomes" id="UP000059419"/>
    </source>
</evidence>
<proteinExistence type="predicted"/>
<sequence length="107" mass="11701">MRLLLPLLIVMCSGCTHFAQDSWTGKDKAQHVVGSALLTIAGSEYGAAQHWSRAQSRQFGLMFAFTLGTGKELFDSRRAGSGWSWKDLSWDIAGAATGYSLWNAAHH</sequence>
<feature type="signal peptide" evidence="1">
    <location>
        <begin position="1"/>
        <end position="19"/>
    </location>
</feature>
<dbReference type="OrthoDB" id="5625403at2"/>
<dbReference type="STRING" id="1619313.EM595_2762"/>
<evidence type="ECO:0000256" key="1">
    <source>
        <dbReference type="SAM" id="SignalP"/>
    </source>
</evidence>
<dbReference type="PIRSF" id="PIRSF034456">
    <property type="entry name" value="UCP034456"/>
    <property type="match status" value="1"/>
</dbReference>
<dbReference type="EMBL" id="LN907827">
    <property type="protein sequence ID" value="CUU24993.1"/>
    <property type="molecule type" value="Genomic_DNA"/>
</dbReference>
<dbReference type="NCBIfam" id="NF008028">
    <property type="entry name" value="PRK10759.1"/>
    <property type="match status" value="1"/>
</dbReference>
<name>A0A0U5GPP2_9GAMM</name>
<organism evidence="2 3">
    <name type="scientific">Duffyella gerundensis</name>
    <dbReference type="NCBI Taxonomy" id="1619313"/>
    <lineage>
        <taxon>Bacteria</taxon>
        <taxon>Pseudomonadati</taxon>
        <taxon>Pseudomonadota</taxon>
        <taxon>Gammaproteobacteria</taxon>
        <taxon>Enterobacterales</taxon>
        <taxon>Erwiniaceae</taxon>
        <taxon>Duffyella</taxon>
    </lineage>
</organism>
<keyword evidence="1" id="KW-0732">Signal</keyword>
<dbReference type="PATRIC" id="fig|1619313.3.peg.2869"/>
<dbReference type="KEGG" id="ege:EM595_2762"/>
<dbReference type="PANTHER" id="PTHR35462">
    <property type="match status" value="1"/>
</dbReference>
<gene>
    <name evidence="2" type="ORF">EM595_2762</name>
</gene>
<accession>A0A0U5GPP2</accession>
<dbReference type="RefSeq" id="WP_067433098.1">
    <property type="nucleotide sequence ID" value="NZ_JACSXD010000001.1"/>
</dbReference>
<reference evidence="3" key="1">
    <citation type="submission" date="2015-11" db="EMBL/GenBank/DDBJ databases">
        <authorList>
            <person name="Blom J."/>
        </authorList>
    </citation>
    <scope>NUCLEOTIDE SEQUENCE [LARGE SCALE GENOMIC DNA]</scope>
</reference>
<dbReference type="InterPro" id="IPR017028">
    <property type="entry name" value="UCP034456"/>
</dbReference>
<evidence type="ECO:0000313" key="2">
    <source>
        <dbReference type="EMBL" id="CUU24993.1"/>
    </source>
</evidence>
<dbReference type="PANTHER" id="PTHR35462:SF2">
    <property type="entry name" value="TRANSMEMBRANE PROTEIN"/>
    <property type="match status" value="1"/>
</dbReference>
<keyword evidence="3" id="KW-1185">Reference proteome</keyword>
<dbReference type="Proteomes" id="UP000059419">
    <property type="component" value="Chromosome 1"/>
</dbReference>